<protein>
    <submittedName>
        <fullName evidence="1">Uncharacterized protein</fullName>
    </submittedName>
</protein>
<accession>A0A5J4VUR3</accession>
<reference evidence="1 2" key="1">
    <citation type="submission" date="2019-03" db="EMBL/GenBank/DDBJ databases">
        <title>Single cell metagenomics reveals metabolic interactions within the superorganism composed of flagellate Streblomastix strix and complex community of Bacteroidetes bacteria on its surface.</title>
        <authorList>
            <person name="Treitli S.C."/>
            <person name="Kolisko M."/>
            <person name="Husnik F."/>
            <person name="Keeling P."/>
            <person name="Hampl V."/>
        </authorList>
    </citation>
    <scope>NUCLEOTIDE SEQUENCE [LARGE SCALE GENOMIC DNA]</scope>
    <source>
        <strain evidence="1">ST1C</strain>
    </source>
</reference>
<name>A0A5J4VUR3_9EUKA</name>
<gene>
    <name evidence="1" type="ORF">EZS28_018115</name>
</gene>
<dbReference type="AlphaFoldDB" id="A0A5J4VUR3"/>
<comment type="caution">
    <text evidence="1">The sequence shown here is derived from an EMBL/GenBank/DDBJ whole genome shotgun (WGS) entry which is preliminary data.</text>
</comment>
<proteinExistence type="predicted"/>
<evidence type="ECO:0000313" key="1">
    <source>
        <dbReference type="EMBL" id="KAA6386358.1"/>
    </source>
</evidence>
<dbReference type="Proteomes" id="UP000324800">
    <property type="component" value="Unassembled WGS sequence"/>
</dbReference>
<evidence type="ECO:0000313" key="2">
    <source>
        <dbReference type="Proteomes" id="UP000324800"/>
    </source>
</evidence>
<sequence>MGLLSNIKKNNPQHFETIIPQTTPTTDASRRVWVATLQFNNNNNLLKTAGKWSRKWILKFSNQQEFAAVLFCLRKYDSESCREYEHINQSNIYIPGEENQVSDAFSRLNRAGDHRINKNTAAIQFKKIQFNPTIDLFANKKMKLIDRHCSITQNHQAVARDVFSNTFTSEQPLIHPPIPLIGRCLL</sequence>
<dbReference type="EMBL" id="SNRW01004843">
    <property type="protein sequence ID" value="KAA6386358.1"/>
    <property type="molecule type" value="Genomic_DNA"/>
</dbReference>
<organism evidence="1 2">
    <name type="scientific">Streblomastix strix</name>
    <dbReference type="NCBI Taxonomy" id="222440"/>
    <lineage>
        <taxon>Eukaryota</taxon>
        <taxon>Metamonada</taxon>
        <taxon>Preaxostyla</taxon>
        <taxon>Oxymonadida</taxon>
        <taxon>Streblomastigidae</taxon>
        <taxon>Streblomastix</taxon>
    </lineage>
</organism>